<sequence>MKHQINVSCGGVGFLGLLTIVFITLKLCNVINWSWWWVTMPLWAFPVACLWVSIIAAIVCFFTFMFNRIMKRK</sequence>
<organism evidence="3 4">
    <name type="scientific">Bacteroides acidifaciens</name>
    <dbReference type="NCBI Taxonomy" id="85831"/>
    <lineage>
        <taxon>Bacteria</taxon>
        <taxon>Pseudomonadati</taxon>
        <taxon>Bacteroidota</taxon>
        <taxon>Bacteroidia</taxon>
        <taxon>Bacteroidales</taxon>
        <taxon>Bacteroidaceae</taxon>
        <taxon>Bacteroides</taxon>
    </lineage>
</organism>
<evidence type="ECO:0000313" key="3">
    <source>
        <dbReference type="EMBL" id="TGY02401.1"/>
    </source>
</evidence>
<evidence type="ECO:0000313" key="4">
    <source>
        <dbReference type="Proteomes" id="UP000305751"/>
    </source>
</evidence>
<reference evidence="3 4" key="1">
    <citation type="submission" date="2019-04" db="EMBL/GenBank/DDBJ databases">
        <title>Microbes associate with the intestines of laboratory mice.</title>
        <authorList>
            <person name="Navarre W."/>
            <person name="Wong E."/>
            <person name="Huang K."/>
            <person name="Tropini C."/>
            <person name="Ng K."/>
            <person name="Yu B."/>
        </authorList>
    </citation>
    <scope>NUCLEOTIDE SEQUENCE [LARGE SCALE GENOMIC DNA]</scope>
    <source>
        <strain evidence="3 4">NM70_E10</strain>
    </source>
</reference>
<evidence type="ECO:0008006" key="6">
    <source>
        <dbReference type="Google" id="ProtNLM"/>
    </source>
</evidence>
<dbReference type="AlphaFoldDB" id="A0A4S2AN20"/>
<dbReference type="EMBL" id="BLLS01000065">
    <property type="protein sequence ID" value="GFH86919.1"/>
    <property type="molecule type" value="Genomic_DNA"/>
</dbReference>
<feature type="transmembrane region" description="Helical" evidence="1">
    <location>
        <begin position="12"/>
        <end position="36"/>
    </location>
</feature>
<dbReference type="EMBL" id="SRZA01000030">
    <property type="protein sequence ID" value="TGY02401.1"/>
    <property type="molecule type" value="Genomic_DNA"/>
</dbReference>
<proteinExistence type="predicted"/>
<gene>
    <name evidence="3" type="ORF">E5356_10850</name>
    <name evidence="2" type="ORF">IMSAGC001_02330</name>
</gene>
<evidence type="ECO:0000313" key="5">
    <source>
        <dbReference type="Proteomes" id="UP000491181"/>
    </source>
</evidence>
<keyword evidence="1" id="KW-1133">Transmembrane helix</keyword>
<keyword evidence="1" id="KW-0472">Membrane</keyword>
<evidence type="ECO:0000313" key="2">
    <source>
        <dbReference type="EMBL" id="GFH86919.1"/>
    </source>
</evidence>
<protein>
    <recommendedName>
        <fullName evidence="6">Transmembrane Fragile-X-F protein</fullName>
    </recommendedName>
</protein>
<dbReference type="Proteomes" id="UP000305751">
    <property type="component" value="Unassembled WGS sequence"/>
</dbReference>
<comment type="caution">
    <text evidence="3">The sequence shown here is derived from an EMBL/GenBank/DDBJ whole genome shotgun (WGS) entry which is preliminary data.</text>
</comment>
<feature type="transmembrane region" description="Helical" evidence="1">
    <location>
        <begin position="42"/>
        <end position="66"/>
    </location>
</feature>
<keyword evidence="1" id="KW-0812">Transmembrane</keyword>
<reference evidence="2 5" key="2">
    <citation type="journal article" date="2020" name="Microbiome">
        <title>Single-cell genomics of uncultured bacteria reveals dietary fiber responders in the mouse gut microbiota.</title>
        <authorList>
            <person name="Chijiiwa R."/>
            <person name="Hosokawa M."/>
            <person name="Kogawa M."/>
            <person name="Nishikawa Y."/>
            <person name="Ide K."/>
            <person name="Sakanashi C."/>
            <person name="Takahashi K."/>
            <person name="Takeyama H."/>
        </authorList>
    </citation>
    <scope>NUCLEOTIDE SEQUENCE [LARGE SCALE GENOMIC DNA]</scope>
    <source>
        <strain evidence="2">IMSAGC_001</strain>
    </source>
</reference>
<evidence type="ECO:0000256" key="1">
    <source>
        <dbReference type="SAM" id="Phobius"/>
    </source>
</evidence>
<name>A0A4S2AN20_9BACE</name>
<accession>A0A4S2AN20</accession>
<dbReference type="Proteomes" id="UP000491181">
    <property type="component" value="Unassembled WGS sequence"/>
</dbReference>
<keyword evidence="4" id="KW-1185">Reference proteome</keyword>